<evidence type="ECO:0000313" key="2">
    <source>
        <dbReference type="Proteomes" id="UP000237000"/>
    </source>
</evidence>
<reference evidence="2" key="1">
    <citation type="submission" date="2016-06" db="EMBL/GenBank/DDBJ databases">
        <title>Parallel loss of symbiosis genes in relatives of nitrogen-fixing non-legume Parasponia.</title>
        <authorList>
            <person name="Van Velzen R."/>
            <person name="Holmer R."/>
            <person name="Bu F."/>
            <person name="Rutten L."/>
            <person name="Van Zeijl A."/>
            <person name="Liu W."/>
            <person name="Santuari L."/>
            <person name="Cao Q."/>
            <person name="Sharma T."/>
            <person name="Shen D."/>
            <person name="Roswanjaya Y."/>
            <person name="Wardhani T."/>
            <person name="Kalhor M.S."/>
            <person name="Jansen J."/>
            <person name="Van den Hoogen J."/>
            <person name="Gungor B."/>
            <person name="Hartog M."/>
            <person name="Hontelez J."/>
            <person name="Verver J."/>
            <person name="Yang W.-C."/>
            <person name="Schijlen E."/>
            <person name="Repin R."/>
            <person name="Schilthuizen M."/>
            <person name="Schranz E."/>
            <person name="Heidstra R."/>
            <person name="Miyata K."/>
            <person name="Fedorova E."/>
            <person name="Kohlen W."/>
            <person name="Bisseling T."/>
            <person name="Smit S."/>
            <person name="Geurts R."/>
        </authorList>
    </citation>
    <scope>NUCLEOTIDE SEQUENCE [LARGE SCALE GENOMIC DNA]</scope>
    <source>
        <strain evidence="2">cv. RG33-2</strain>
    </source>
</reference>
<dbReference type="OrthoDB" id="10368376at2759"/>
<keyword evidence="2" id="KW-1185">Reference proteome</keyword>
<dbReference type="EMBL" id="JXTC01000069">
    <property type="protein sequence ID" value="PON92123.1"/>
    <property type="molecule type" value="Genomic_DNA"/>
</dbReference>
<comment type="caution">
    <text evidence="1">The sequence shown here is derived from an EMBL/GenBank/DDBJ whole genome shotgun (WGS) entry which is preliminary data.</text>
</comment>
<dbReference type="Proteomes" id="UP000237000">
    <property type="component" value="Unassembled WGS sequence"/>
</dbReference>
<accession>A0A2P5F2V2</accession>
<evidence type="ECO:0000313" key="1">
    <source>
        <dbReference type="EMBL" id="PON92123.1"/>
    </source>
</evidence>
<proteinExistence type="predicted"/>
<gene>
    <name evidence="1" type="ORF">TorRG33x02_121950</name>
</gene>
<dbReference type="InParanoid" id="A0A2P5F2V2"/>
<protein>
    <submittedName>
        <fullName evidence="1">Uncharacterized protein</fullName>
    </submittedName>
</protein>
<name>A0A2P5F2V2_TREOI</name>
<organism evidence="1 2">
    <name type="scientific">Trema orientale</name>
    <name type="common">Charcoal tree</name>
    <name type="synonym">Celtis orientalis</name>
    <dbReference type="NCBI Taxonomy" id="63057"/>
    <lineage>
        <taxon>Eukaryota</taxon>
        <taxon>Viridiplantae</taxon>
        <taxon>Streptophyta</taxon>
        <taxon>Embryophyta</taxon>
        <taxon>Tracheophyta</taxon>
        <taxon>Spermatophyta</taxon>
        <taxon>Magnoliopsida</taxon>
        <taxon>eudicotyledons</taxon>
        <taxon>Gunneridae</taxon>
        <taxon>Pentapetalae</taxon>
        <taxon>rosids</taxon>
        <taxon>fabids</taxon>
        <taxon>Rosales</taxon>
        <taxon>Cannabaceae</taxon>
        <taxon>Trema</taxon>
    </lineage>
</organism>
<sequence length="52" mass="6134">MDEPEKDEDAMSRQSVGSVFEAVENWGQRGLEIGFLRDWFWGLEIPDVFEER</sequence>
<dbReference type="AlphaFoldDB" id="A0A2P5F2V2"/>